<evidence type="ECO:0000256" key="1">
    <source>
        <dbReference type="ARBA" id="ARBA00004752"/>
    </source>
</evidence>
<dbReference type="PATRIC" id="fig|1123501.6.peg.811"/>
<keyword evidence="5 7" id="KW-0573">Peptidoglycan synthesis</keyword>
<sequence length="168" mass="18732">MKTSPADLVLTPTGLRAGERRLPCTIGRGGLRDASTKREGDGATPRGVHRIVGMLYRSDRIPRPAPWAVPIGPADLWSDDVADPDYNHRVRAPHPFSHERLRRADPMYDLVLVTDWNWPEAVAGKGSAIFVHQWRRPGWPTAGCVALSRPDLQWLAARIRPGARLIVR</sequence>
<keyword evidence="4 7" id="KW-0133">Cell shape</keyword>
<dbReference type="STRING" id="1123501.Wenmar_00746"/>
<dbReference type="InterPro" id="IPR005490">
    <property type="entry name" value="LD_TPept_cat_dom"/>
</dbReference>
<dbReference type="OrthoDB" id="9804204at2"/>
<dbReference type="GO" id="GO:0004180">
    <property type="term" value="F:carboxypeptidase activity"/>
    <property type="evidence" value="ECO:0007669"/>
    <property type="project" value="UniProtKB-ARBA"/>
</dbReference>
<comment type="pathway">
    <text evidence="1 7">Cell wall biogenesis; peptidoglycan biosynthesis.</text>
</comment>
<evidence type="ECO:0000256" key="6">
    <source>
        <dbReference type="ARBA" id="ARBA00023316"/>
    </source>
</evidence>
<evidence type="ECO:0000256" key="4">
    <source>
        <dbReference type="ARBA" id="ARBA00022960"/>
    </source>
</evidence>
<dbReference type="GO" id="GO:0016740">
    <property type="term" value="F:transferase activity"/>
    <property type="evidence" value="ECO:0007669"/>
    <property type="project" value="UniProtKB-KW"/>
</dbReference>
<dbReference type="CDD" id="cd16913">
    <property type="entry name" value="YkuD_like"/>
    <property type="match status" value="1"/>
</dbReference>
<protein>
    <recommendedName>
        <fullName evidence="8">L,D-TPase catalytic domain-containing protein</fullName>
    </recommendedName>
</protein>
<dbReference type="EMBL" id="AONG01000005">
    <property type="protein sequence ID" value="KIQ70370.1"/>
    <property type="molecule type" value="Genomic_DNA"/>
</dbReference>
<name>A0A0D0NQ19_9RHOB</name>
<dbReference type="Proteomes" id="UP000035100">
    <property type="component" value="Unassembled WGS sequence"/>
</dbReference>
<dbReference type="RefSeq" id="WP_018304114.1">
    <property type="nucleotide sequence ID" value="NZ_KB902312.1"/>
</dbReference>
<dbReference type="eggNOG" id="COG3786">
    <property type="taxonomic scope" value="Bacteria"/>
</dbReference>
<reference evidence="9 10" key="1">
    <citation type="submission" date="2013-01" db="EMBL/GenBank/DDBJ databases">
        <authorList>
            <person name="Fiebig A."/>
            <person name="Goeker M."/>
            <person name="Klenk H.-P.P."/>
        </authorList>
    </citation>
    <scope>NUCLEOTIDE SEQUENCE [LARGE SCALE GENOMIC DNA]</scope>
    <source>
        <strain evidence="9 10">DSM 24838</strain>
    </source>
</reference>
<comment type="similarity">
    <text evidence="2">Belongs to the YkuD family.</text>
</comment>
<keyword evidence="6 7" id="KW-0961">Cell wall biogenesis/degradation</keyword>
<dbReference type="InterPro" id="IPR038063">
    <property type="entry name" value="Transpep_catalytic_dom"/>
</dbReference>
<dbReference type="PROSITE" id="PS52029">
    <property type="entry name" value="LD_TPASE"/>
    <property type="match status" value="1"/>
</dbReference>
<feature type="domain" description="L,D-TPase catalytic" evidence="8">
    <location>
        <begin position="1"/>
        <end position="168"/>
    </location>
</feature>
<comment type="caution">
    <text evidence="9">The sequence shown here is derived from an EMBL/GenBank/DDBJ whole genome shotgun (WGS) entry which is preliminary data.</text>
</comment>
<dbReference type="PANTHER" id="PTHR38589:SF1">
    <property type="entry name" value="BLR0621 PROTEIN"/>
    <property type="match status" value="1"/>
</dbReference>
<dbReference type="PANTHER" id="PTHR38589">
    <property type="entry name" value="BLR0621 PROTEIN"/>
    <property type="match status" value="1"/>
</dbReference>
<feature type="active site" description="Nucleophile" evidence="7">
    <location>
        <position position="144"/>
    </location>
</feature>
<dbReference type="Pfam" id="PF03734">
    <property type="entry name" value="YkuD"/>
    <property type="match status" value="1"/>
</dbReference>
<organism evidence="9 10">
    <name type="scientific">Wenxinia marina DSM 24838</name>
    <dbReference type="NCBI Taxonomy" id="1123501"/>
    <lineage>
        <taxon>Bacteria</taxon>
        <taxon>Pseudomonadati</taxon>
        <taxon>Pseudomonadota</taxon>
        <taxon>Alphaproteobacteria</taxon>
        <taxon>Rhodobacterales</taxon>
        <taxon>Roseobacteraceae</taxon>
        <taxon>Wenxinia</taxon>
    </lineage>
</organism>
<evidence type="ECO:0000256" key="7">
    <source>
        <dbReference type="PROSITE-ProRule" id="PRU01373"/>
    </source>
</evidence>
<gene>
    <name evidence="9" type="ORF">Wenmar_00746</name>
</gene>
<dbReference type="SUPFAM" id="SSF141523">
    <property type="entry name" value="L,D-transpeptidase catalytic domain-like"/>
    <property type="match status" value="1"/>
</dbReference>
<evidence type="ECO:0000256" key="2">
    <source>
        <dbReference type="ARBA" id="ARBA00005992"/>
    </source>
</evidence>
<dbReference type="GO" id="GO:0008360">
    <property type="term" value="P:regulation of cell shape"/>
    <property type="evidence" value="ECO:0007669"/>
    <property type="project" value="UniProtKB-UniRule"/>
</dbReference>
<evidence type="ECO:0000313" key="9">
    <source>
        <dbReference type="EMBL" id="KIQ70370.1"/>
    </source>
</evidence>
<evidence type="ECO:0000313" key="10">
    <source>
        <dbReference type="Proteomes" id="UP000035100"/>
    </source>
</evidence>
<dbReference type="AlphaFoldDB" id="A0A0D0NQ19"/>
<feature type="active site" description="Proton donor/acceptor" evidence="7">
    <location>
        <position position="132"/>
    </location>
</feature>
<dbReference type="GO" id="GO:0071555">
    <property type="term" value="P:cell wall organization"/>
    <property type="evidence" value="ECO:0007669"/>
    <property type="project" value="UniProtKB-UniRule"/>
</dbReference>
<evidence type="ECO:0000256" key="5">
    <source>
        <dbReference type="ARBA" id="ARBA00022984"/>
    </source>
</evidence>
<proteinExistence type="inferred from homology"/>
<accession>A0A0D0NQ19</accession>
<keyword evidence="10" id="KW-1185">Reference proteome</keyword>
<evidence type="ECO:0000259" key="8">
    <source>
        <dbReference type="PROSITE" id="PS52029"/>
    </source>
</evidence>
<evidence type="ECO:0000256" key="3">
    <source>
        <dbReference type="ARBA" id="ARBA00022679"/>
    </source>
</evidence>
<dbReference type="GO" id="GO:0009252">
    <property type="term" value="P:peptidoglycan biosynthetic process"/>
    <property type="evidence" value="ECO:0007669"/>
    <property type="project" value="UniProtKB-UniPathway"/>
</dbReference>
<keyword evidence="3" id="KW-0808">Transferase</keyword>
<dbReference type="UniPathway" id="UPA00219"/>